<dbReference type="GO" id="GO:0005509">
    <property type="term" value="F:calcium ion binding"/>
    <property type="evidence" value="ECO:0007669"/>
    <property type="project" value="InterPro"/>
</dbReference>
<dbReference type="SMART" id="SM00054">
    <property type="entry name" value="EFh"/>
    <property type="match status" value="3"/>
</dbReference>
<dbReference type="PANTHER" id="PTHR45791:SF1">
    <property type="entry name" value="CALCIUM AND INTEGRIN BINDING FAMILY MEMBER 1"/>
    <property type="match status" value="1"/>
</dbReference>
<dbReference type="SUPFAM" id="SSF47473">
    <property type="entry name" value="EF-hand"/>
    <property type="match status" value="1"/>
</dbReference>
<keyword evidence="7" id="KW-1185">Reference proteome</keyword>
<keyword evidence="2" id="KW-0677">Repeat</keyword>
<dbReference type="Pfam" id="PF13499">
    <property type="entry name" value="EF-hand_7"/>
    <property type="match status" value="1"/>
</dbReference>
<evidence type="ECO:0000256" key="1">
    <source>
        <dbReference type="ARBA" id="ARBA00022723"/>
    </source>
</evidence>
<dbReference type="KEGG" id="sre:PTSG_00488"/>
<dbReference type="InterPro" id="IPR018247">
    <property type="entry name" value="EF_Hand_1_Ca_BS"/>
</dbReference>
<dbReference type="FunFam" id="1.10.238.10:FF:000079">
    <property type="entry name" value="Calcium and integrin-binding family member 2"/>
    <property type="match status" value="1"/>
</dbReference>
<feature type="domain" description="EF-hand" evidence="5">
    <location>
        <begin position="170"/>
        <end position="205"/>
    </location>
</feature>
<dbReference type="RefSeq" id="XP_004999033.1">
    <property type="nucleotide sequence ID" value="XM_004998976.1"/>
</dbReference>
<dbReference type="CDD" id="cd00051">
    <property type="entry name" value="EFh"/>
    <property type="match status" value="1"/>
</dbReference>
<dbReference type="PROSITE" id="PS50222">
    <property type="entry name" value="EF_HAND_2"/>
    <property type="match status" value="2"/>
</dbReference>
<dbReference type="Gene3D" id="1.10.238.10">
    <property type="entry name" value="EF-hand"/>
    <property type="match status" value="2"/>
</dbReference>
<accession>F2TWL8</accession>
<dbReference type="AlphaFoldDB" id="F2TWL8"/>
<dbReference type="STRING" id="946362.F2TWL8"/>
<keyword evidence="3" id="KW-0106">Calcium</keyword>
<evidence type="ECO:0000256" key="3">
    <source>
        <dbReference type="ARBA" id="ARBA00022837"/>
    </source>
</evidence>
<reference evidence="6" key="1">
    <citation type="submission" date="2009-08" db="EMBL/GenBank/DDBJ databases">
        <title>Annotation of Salpingoeca rosetta.</title>
        <authorList>
            <consortium name="The Broad Institute Genome Sequencing Platform"/>
            <person name="Russ C."/>
            <person name="Cuomo C."/>
            <person name="Burger G."/>
            <person name="Gray M.W."/>
            <person name="Holland P.W.H."/>
            <person name="King N."/>
            <person name="Lang F.B.F."/>
            <person name="Roger A.J."/>
            <person name="Ruiz-Trillo I."/>
            <person name="Young S.K."/>
            <person name="Zeng Q."/>
            <person name="Gargeya S."/>
            <person name="Alvarado L."/>
            <person name="Berlin A."/>
            <person name="Chapman S.B."/>
            <person name="Chen Z."/>
            <person name="Freedman E."/>
            <person name="Gellesch M."/>
            <person name="Goldberg J."/>
            <person name="Griggs A."/>
            <person name="Gujja S."/>
            <person name="Heilman E."/>
            <person name="Heiman D."/>
            <person name="Howarth C."/>
            <person name="Mehta T."/>
            <person name="Neiman D."/>
            <person name="Pearson M."/>
            <person name="Roberts A."/>
            <person name="Saif S."/>
            <person name="Shea T."/>
            <person name="Shenoy N."/>
            <person name="Sisk P."/>
            <person name="Stolte C."/>
            <person name="Sykes S."/>
            <person name="White J."/>
            <person name="Yandava C."/>
            <person name="Haas B."/>
            <person name="Nusbaum C."/>
            <person name="Birren B."/>
        </authorList>
    </citation>
    <scope>NUCLEOTIDE SEQUENCE [LARGE SCALE GENOMIC DNA]</scope>
    <source>
        <strain evidence="6">ATCC 50818</strain>
    </source>
</reference>
<keyword evidence="1" id="KW-0479">Metal-binding</keyword>
<dbReference type="InterPro" id="IPR011992">
    <property type="entry name" value="EF-hand-dom_pair"/>
</dbReference>
<organism evidence="7">
    <name type="scientific">Salpingoeca rosetta (strain ATCC 50818 / BSB-021)</name>
    <dbReference type="NCBI Taxonomy" id="946362"/>
    <lineage>
        <taxon>Eukaryota</taxon>
        <taxon>Choanoflagellata</taxon>
        <taxon>Craspedida</taxon>
        <taxon>Salpingoecidae</taxon>
        <taxon>Salpingoeca</taxon>
    </lineage>
</organism>
<dbReference type="eggNOG" id="KOG0034">
    <property type="taxonomic scope" value="Eukaryota"/>
</dbReference>
<evidence type="ECO:0000256" key="2">
    <source>
        <dbReference type="ARBA" id="ARBA00022737"/>
    </source>
</evidence>
<dbReference type="Proteomes" id="UP000007799">
    <property type="component" value="Unassembled WGS sequence"/>
</dbReference>
<keyword evidence="4" id="KW-0460">Magnesium</keyword>
<evidence type="ECO:0000256" key="4">
    <source>
        <dbReference type="ARBA" id="ARBA00022842"/>
    </source>
</evidence>
<name>F2TWL8_SALR5</name>
<dbReference type="InterPro" id="IPR002048">
    <property type="entry name" value="EF_hand_dom"/>
</dbReference>
<dbReference type="OrthoDB" id="191686at2759"/>
<dbReference type="InterPro" id="IPR051433">
    <property type="entry name" value="CIBP"/>
</dbReference>
<sequence>MGGVQSELLHKNLEKYQAATFLSRSEIIHIHRLYLKHGGQDDEESRLSWQNVVRIPQLDQNPFKKRICHVFSEDSSGNLTFLEFLEMFSVFHESAPLGTKIHHAFRIYDFNDDGKIDAADLFEVVSRLCGRKDDNEECFADDAPLSDLDEAQVHAEEGEVQARSVITPGQVEEIVKKTIKQADLDGDACISYYEFYSVVARSHTFLDSFRIWFN</sequence>
<protein>
    <submittedName>
        <fullName evidence="6">Calcium and integrin binding family member 2</fullName>
    </submittedName>
</protein>
<evidence type="ECO:0000313" key="6">
    <source>
        <dbReference type="EMBL" id="EGD72464.1"/>
    </source>
</evidence>
<evidence type="ECO:0000313" key="7">
    <source>
        <dbReference type="Proteomes" id="UP000007799"/>
    </source>
</evidence>
<dbReference type="GeneID" id="16067519"/>
<dbReference type="EMBL" id="GL832955">
    <property type="protein sequence ID" value="EGD72464.1"/>
    <property type="molecule type" value="Genomic_DNA"/>
</dbReference>
<proteinExistence type="predicted"/>
<dbReference type="InParanoid" id="F2TWL8"/>
<evidence type="ECO:0000259" key="5">
    <source>
        <dbReference type="PROSITE" id="PS50222"/>
    </source>
</evidence>
<dbReference type="GO" id="GO:0007229">
    <property type="term" value="P:integrin-mediated signaling pathway"/>
    <property type="evidence" value="ECO:0007669"/>
    <property type="project" value="UniProtKB-KW"/>
</dbReference>
<gene>
    <name evidence="6" type="ORF">PTSG_00488</name>
</gene>
<keyword evidence="6" id="KW-0401">Integrin</keyword>
<dbReference type="PANTHER" id="PTHR45791">
    <property type="entry name" value="CALCIUM AND INTEGRIN BINDING FAMILY MEMBER 2"/>
    <property type="match status" value="1"/>
</dbReference>
<feature type="domain" description="EF-hand" evidence="5">
    <location>
        <begin position="96"/>
        <end position="131"/>
    </location>
</feature>
<dbReference type="PROSITE" id="PS00018">
    <property type="entry name" value="EF_HAND_1"/>
    <property type="match status" value="1"/>
</dbReference>
<dbReference type="GO" id="GO:0000287">
    <property type="term" value="F:magnesium ion binding"/>
    <property type="evidence" value="ECO:0007669"/>
    <property type="project" value="TreeGrafter"/>
</dbReference>